<evidence type="ECO:0000313" key="3">
    <source>
        <dbReference type="EMBL" id="KAF2231569.1"/>
    </source>
</evidence>
<dbReference type="Proteomes" id="UP000800092">
    <property type="component" value="Unassembled WGS sequence"/>
</dbReference>
<dbReference type="OrthoDB" id="5563539at2759"/>
<organism evidence="3 4">
    <name type="scientific">Viridothelium virens</name>
    <name type="common">Speckled blister lichen</name>
    <name type="synonym">Trypethelium virens</name>
    <dbReference type="NCBI Taxonomy" id="1048519"/>
    <lineage>
        <taxon>Eukaryota</taxon>
        <taxon>Fungi</taxon>
        <taxon>Dikarya</taxon>
        <taxon>Ascomycota</taxon>
        <taxon>Pezizomycotina</taxon>
        <taxon>Dothideomycetes</taxon>
        <taxon>Dothideomycetes incertae sedis</taxon>
        <taxon>Trypetheliales</taxon>
        <taxon>Trypetheliaceae</taxon>
        <taxon>Viridothelium</taxon>
    </lineage>
</organism>
<gene>
    <name evidence="3" type="ORF">EV356DRAFT_525853</name>
</gene>
<feature type="region of interest" description="Disordered" evidence="1">
    <location>
        <begin position="1"/>
        <end position="113"/>
    </location>
</feature>
<protein>
    <recommendedName>
        <fullName evidence="2">Nitrogen regulatory protein areA GATA-like domain-containing protein</fullName>
    </recommendedName>
</protein>
<proteinExistence type="predicted"/>
<feature type="compositionally biased region" description="Polar residues" evidence="1">
    <location>
        <begin position="473"/>
        <end position="490"/>
    </location>
</feature>
<evidence type="ECO:0000313" key="4">
    <source>
        <dbReference type="Proteomes" id="UP000800092"/>
    </source>
</evidence>
<feature type="compositionally biased region" description="Basic and acidic residues" evidence="1">
    <location>
        <begin position="512"/>
        <end position="524"/>
    </location>
</feature>
<dbReference type="InterPro" id="IPR013860">
    <property type="entry name" value="AreA_GATA"/>
</dbReference>
<evidence type="ECO:0000256" key="1">
    <source>
        <dbReference type="SAM" id="MobiDB-lite"/>
    </source>
</evidence>
<dbReference type="GO" id="GO:0005773">
    <property type="term" value="C:vacuole"/>
    <property type="evidence" value="ECO:0007669"/>
    <property type="project" value="GOC"/>
</dbReference>
<dbReference type="PANTHER" id="PTHR28051">
    <property type="entry name" value="PROTEIN MTL1-RELATED"/>
    <property type="match status" value="1"/>
</dbReference>
<dbReference type="Pfam" id="PF08550">
    <property type="entry name" value="GATA_AreA"/>
    <property type="match status" value="1"/>
</dbReference>
<dbReference type="GO" id="GO:0042149">
    <property type="term" value="P:cellular response to glucose starvation"/>
    <property type="evidence" value="ECO:0007669"/>
    <property type="project" value="TreeGrafter"/>
</dbReference>
<reference evidence="3" key="1">
    <citation type="journal article" date="2020" name="Stud. Mycol.">
        <title>101 Dothideomycetes genomes: a test case for predicting lifestyles and emergence of pathogens.</title>
        <authorList>
            <person name="Haridas S."/>
            <person name="Albert R."/>
            <person name="Binder M."/>
            <person name="Bloem J."/>
            <person name="Labutti K."/>
            <person name="Salamov A."/>
            <person name="Andreopoulos B."/>
            <person name="Baker S."/>
            <person name="Barry K."/>
            <person name="Bills G."/>
            <person name="Bluhm B."/>
            <person name="Cannon C."/>
            <person name="Castanera R."/>
            <person name="Culley D."/>
            <person name="Daum C."/>
            <person name="Ezra D."/>
            <person name="Gonzalez J."/>
            <person name="Henrissat B."/>
            <person name="Kuo A."/>
            <person name="Liang C."/>
            <person name="Lipzen A."/>
            <person name="Lutzoni F."/>
            <person name="Magnuson J."/>
            <person name="Mondo S."/>
            <person name="Nolan M."/>
            <person name="Ohm R."/>
            <person name="Pangilinan J."/>
            <person name="Park H.-J."/>
            <person name="Ramirez L."/>
            <person name="Alfaro M."/>
            <person name="Sun H."/>
            <person name="Tritt A."/>
            <person name="Yoshinaga Y."/>
            <person name="Zwiers L.-H."/>
            <person name="Turgeon B."/>
            <person name="Goodwin S."/>
            <person name="Spatafora J."/>
            <person name="Crous P."/>
            <person name="Grigoriev I."/>
        </authorList>
    </citation>
    <scope>NUCLEOTIDE SEQUENCE</scope>
    <source>
        <strain evidence="3">Tuck. ex Michener</strain>
    </source>
</reference>
<keyword evidence="4" id="KW-1185">Reference proteome</keyword>
<dbReference type="AlphaFoldDB" id="A0A6A6H103"/>
<sequence length="588" mass="65244">MAEVISVPRQPDGHPYFASTAAIRRSSPSQTSLRSGSPKSYASSSSPKARQHPSEHTERLAVTPSAYPPSPPQSSPTEISHSSSFTSTPASSIPSSVAASEEDDLSFPTYNDDHTFMSTGEEPSCPPNTAILQETDTAYAASQAILSQPSFPPANAIDDTSLRIEPSRHVDYLSHEWQEEDIWSSWRHIVSKRKIYGERSRLENASWRTWTKSKYGLRTVSPETLNWLKESDVTWLYGPLHQASDRYQSHQTSEPASCISKNNSFINKKPILKKRSMSEVMLQRSLSASSLIKQAAASIQAQQSAQQYGPEHIRERPMLGRTASDFVTSALPSAPPSRDTIEEFSSSQSSSGLTTPDISRDRHIRFDDTVEQCIAVDVKDGEFDEEEQWGYKDDEEDSSDDGVVMMKSSSTTTKKAPIGPQWSSRSNSATGARPSIEKLPATKLKSRSDSPDLLSIPQSSNPKFWGKKGHLSPSASQETLRPSHPSSNFLLPQDEEEDDDAGWQPSGAFSNFRRDSLSPRHEKAPVPLEEEHTEENPTGLRRTPSGMFMPYEEDEDDIVATSLFGRVVDTVNTARDIAHVIWNVGWRR</sequence>
<evidence type="ECO:0000259" key="2">
    <source>
        <dbReference type="Pfam" id="PF08550"/>
    </source>
</evidence>
<feature type="compositionally biased region" description="Polar residues" evidence="1">
    <location>
        <begin position="421"/>
        <end position="430"/>
    </location>
</feature>
<name>A0A6A6H103_VIRVR</name>
<feature type="region of interest" description="Disordered" evidence="1">
    <location>
        <begin position="329"/>
        <end position="360"/>
    </location>
</feature>
<feature type="compositionally biased region" description="Acidic residues" evidence="1">
    <location>
        <begin position="382"/>
        <end position="400"/>
    </location>
</feature>
<accession>A0A6A6H103</accession>
<feature type="domain" description="Nitrogen regulatory protein areA GATA-like" evidence="2">
    <location>
        <begin position="185"/>
        <end position="212"/>
    </location>
</feature>
<feature type="compositionally biased region" description="Low complexity" evidence="1">
    <location>
        <begin position="35"/>
        <end position="48"/>
    </location>
</feature>
<dbReference type="EMBL" id="ML991825">
    <property type="protein sequence ID" value="KAF2231569.1"/>
    <property type="molecule type" value="Genomic_DNA"/>
</dbReference>
<dbReference type="PANTHER" id="PTHR28051:SF1">
    <property type="entry name" value="PROTEIN MTL1-RELATED"/>
    <property type="match status" value="1"/>
</dbReference>
<dbReference type="GO" id="GO:0007039">
    <property type="term" value="P:protein catabolic process in the vacuole"/>
    <property type="evidence" value="ECO:0007669"/>
    <property type="project" value="TreeGrafter"/>
</dbReference>
<feature type="region of interest" description="Disordered" evidence="1">
    <location>
        <begin position="377"/>
        <end position="544"/>
    </location>
</feature>
<dbReference type="InterPro" id="IPR052292">
    <property type="entry name" value="Glucose_repression_reg"/>
</dbReference>
<feature type="compositionally biased region" description="Low complexity" evidence="1">
    <location>
        <begin position="75"/>
        <end position="99"/>
    </location>
</feature>